<dbReference type="PANTHER" id="PTHR31973:SF195">
    <property type="entry name" value="MUDR FAMILY TRANSPOSASE"/>
    <property type="match status" value="1"/>
</dbReference>
<organism evidence="3 4">
    <name type="scientific">Gossypium arboreum</name>
    <name type="common">Tree cotton</name>
    <name type="synonym">Gossypium nanking</name>
    <dbReference type="NCBI Taxonomy" id="29729"/>
    <lineage>
        <taxon>Eukaryota</taxon>
        <taxon>Viridiplantae</taxon>
        <taxon>Streptophyta</taxon>
        <taxon>Embryophyta</taxon>
        <taxon>Tracheophyta</taxon>
        <taxon>Spermatophyta</taxon>
        <taxon>Magnoliopsida</taxon>
        <taxon>eudicotyledons</taxon>
        <taxon>Gunneridae</taxon>
        <taxon>Pentapetalae</taxon>
        <taxon>rosids</taxon>
        <taxon>malvids</taxon>
        <taxon>Malvales</taxon>
        <taxon>Malvaceae</taxon>
        <taxon>Malvoideae</taxon>
        <taxon>Gossypium</taxon>
    </lineage>
</organism>
<reference evidence="3 4" key="1">
    <citation type="submission" date="2023-03" db="EMBL/GenBank/DDBJ databases">
        <title>WGS of Gossypium arboreum.</title>
        <authorList>
            <person name="Yu D."/>
        </authorList>
    </citation>
    <scope>NUCLEOTIDE SEQUENCE [LARGE SCALE GENOMIC DNA]</scope>
    <source>
        <tissue evidence="3">Leaf</tissue>
    </source>
</reference>
<dbReference type="Pfam" id="PF03108">
    <property type="entry name" value="DBD_Tnp_Mut"/>
    <property type="match status" value="1"/>
</dbReference>
<evidence type="ECO:0000256" key="1">
    <source>
        <dbReference type="SAM" id="MobiDB-lite"/>
    </source>
</evidence>
<keyword evidence="4" id="KW-1185">Reference proteome</keyword>
<proteinExistence type="predicted"/>
<protein>
    <recommendedName>
        <fullName evidence="2">Transposase MuDR plant domain-containing protein</fullName>
    </recommendedName>
</protein>
<gene>
    <name evidence="3" type="ORF">PVK06_037515</name>
</gene>
<dbReference type="InterPro" id="IPR004332">
    <property type="entry name" value="Transposase_MuDR"/>
</dbReference>
<dbReference type="PANTHER" id="PTHR31973">
    <property type="entry name" value="POLYPROTEIN, PUTATIVE-RELATED"/>
    <property type="match status" value="1"/>
</dbReference>
<accession>A0ABR0MXI8</accession>
<feature type="domain" description="Transposase MuDR plant" evidence="2">
    <location>
        <begin position="128"/>
        <end position="191"/>
    </location>
</feature>
<name>A0ABR0MXI8_GOSAR</name>
<dbReference type="Proteomes" id="UP001358586">
    <property type="component" value="Chromosome 11"/>
</dbReference>
<evidence type="ECO:0000313" key="4">
    <source>
        <dbReference type="Proteomes" id="UP001358586"/>
    </source>
</evidence>
<dbReference type="EMBL" id="JARKNE010000011">
    <property type="protein sequence ID" value="KAK5783008.1"/>
    <property type="molecule type" value="Genomic_DNA"/>
</dbReference>
<sequence length="376" mass="43308">MVAPISYVDSESTIHGIDIDLNVTLDMDVVGNDGYDSSGPCYQEVDNDSDPDVDDVPNDIDDEDVNDDGNINASSVGNQMRRIVIHNNPGPHMSLIDPDAAHVAEFPEYLKILPTHRLAINSDPEELFIGQRFESKEECVFAIKRYSMNISVDYKVTVSKPTLYIRECWKSAEGCNWRVRAAFIQNSQMWEIRKFVGPHTCTSTRMTEDHRKLDSKTICTCIMPMVKDMPTIKVSVLIVEIQARFQYRVSYQKAWIAKQMAMEQLYGDFDASYNELQGWIAAMREYVPGTVIELQTRPYYSLDDQLQSGKRIFHRMFWTFDPCVRAFPHCKLFVQVDETWLYRKYTQILLLAVVQYGNRNVLPIAFSIVDKENMES</sequence>
<evidence type="ECO:0000313" key="3">
    <source>
        <dbReference type="EMBL" id="KAK5783008.1"/>
    </source>
</evidence>
<feature type="compositionally biased region" description="Acidic residues" evidence="1">
    <location>
        <begin position="47"/>
        <end position="67"/>
    </location>
</feature>
<feature type="region of interest" description="Disordered" evidence="1">
    <location>
        <begin position="47"/>
        <end position="73"/>
    </location>
</feature>
<comment type="caution">
    <text evidence="3">The sequence shown here is derived from an EMBL/GenBank/DDBJ whole genome shotgun (WGS) entry which is preliminary data.</text>
</comment>
<evidence type="ECO:0000259" key="2">
    <source>
        <dbReference type="Pfam" id="PF03108"/>
    </source>
</evidence>